<dbReference type="Pfam" id="PF00415">
    <property type="entry name" value="RCC1"/>
    <property type="match status" value="1"/>
</dbReference>
<dbReference type="GeneID" id="2912842"/>
<dbReference type="VEuPathDB" id="FungiDB:YALI0_E12617g"/>
<dbReference type="InterPro" id="IPR009091">
    <property type="entry name" value="RCC1/BLIP-II"/>
</dbReference>
<dbReference type="SUPFAM" id="SSF50985">
    <property type="entry name" value="RCC1/BLIP-II"/>
    <property type="match status" value="1"/>
</dbReference>
<dbReference type="KEGG" id="yli:2912842"/>
<feature type="domain" description="F-box" evidence="2">
    <location>
        <begin position="18"/>
        <end position="56"/>
    </location>
</feature>
<dbReference type="Pfam" id="PF13540">
    <property type="entry name" value="RCC1_2"/>
    <property type="match status" value="1"/>
</dbReference>
<accession>A0A1H6Q705</accession>
<dbReference type="Pfam" id="PF12937">
    <property type="entry name" value="F-box-like"/>
    <property type="match status" value="1"/>
</dbReference>
<dbReference type="InterPro" id="IPR051553">
    <property type="entry name" value="Ran_GTPase-activating"/>
</dbReference>
<dbReference type="GO" id="GO:0005737">
    <property type="term" value="C:cytoplasm"/>
    <property type="evidence" value="ECO:0007669"/>
    <property type="project" value="TreeGrafter"/>
</dbReference>
<evidence type="ECO:0000259" key="2">
    <source>
        <dbReference type="Pfam" id="PF12937"/>
    </source>
</evidence>
<dbReference type="SUPFAM" id="SSF81383">
    <property type="entry name" value="F-box domain"/>
    <property type="match status" value="1"/>
</dbReference>
<dbReference type="eggNOG" id="ENOG502QUVE">
    <property type="taxonomic scope" value="Eukaryota"/>
</dbReference>
<dbReference type="Proteomes" id="UP000182444">
    <property type="component" value="Chromosome 1E"/>
</dbReference>
<feature type="region of interest" description="Disordered" evidence="1">
    <location>
        <begin position="189"/>
        <end position="252"/>
    </location>
</feature>
<dbReference type="InterPro" id="IPR001810">
    <property type="entry name" value="F-box_dom"/>
</dbReference>
<dbReference type="PROSITE" id="PS50012">
    <property type="entry name" value="RCC1_3"/>
    <property type="match status" value="2"/>
</dbReference>
<dbReference type="AlphaFoldDB" id="A0A1H6Q705"/>
<reference evidence="3 4" key="1">
    <citation type="journal article" date="2016" name="PLoS ONE">
        <title>Sequence Assembly of Yarrowia lipolytica Strain W29/CLIB89 Shows Transposable Element Diversity.</title>
        <authorList>
            <person name="Magnan C."/>
            <person name="Yu J."/>
            <person name="Chang I."/>
            <person name="Jahn E."/>
            <person name="Kanomata Y."/>
            <person name="Wu J."/>
            <person name="Zeller M."/>
            <person name="Oakes M."/>
            <person name="Baldi P."/>
            <person name="Sandmeyer S."/>
        </authorList>
    </citation>
    <scope>NUCLEOTIDE SEQUENCE [LARGE SCALE GENOMIC DNA]</scope>
    <source>
        <strain evidence="4">CLIB89(W29)</strain>
    </source>
</reference>
<dbReference type="Gene3D" id="1.20.1280.50">
    <property type="match status" value="1"/>
</dbReference>
<dbReference type="Gene3D" id="2.130.10.30">
    <property type="entry name" value="Regulator of chromosome condensation 1/beta-lactamase-inhibitor protein II"/>
    <property type="match status" value="3"/>
</dbReference>
<proteinExistence type="predicted"/>
<feature type="compositionally biased region" description="Pro residues" evidence="1">
    <location>
        <begin position="207"/>
        <end position="220"/>
    </location>
</feature>
<dbReference type="PANTHER" id="PTHR45982:SF1">
    <property type="entry name" value="REGULATOR OF CHROMOSOME CONDENSATION"/>
    <property type="match status" value="1"/>
</dbReference>
<name>A0A1H6Q705_YARLL</name>
<evidence type="ECO:0000256" key="1">
    <source>
        <dbReference type="SAM" id="MobiDB-lite"/>
    </source>
</evidence>
<dbReference type="PANTHER" id="PTHR45982">
    <property type="entry name" value="REGULATOR OF CHROMOSOME CONDENSATION"/>
    <property type="match status" value="1"/>
</dbReference>
<dbReference type="InterPro" id="IPR000408">
    <property type="entry name" value="Reg_chr_condens"/>
</dbReference>
<dbReference type="GO" id="GO:0005085">
    <property type="term" value="F:guanyl-nucleotide exchange factor activity"/>
    <property type="evidence" value="ECO:0007669"/>
    <property type="project" value="TreeGrafter"/>
</dbReference>
<evidence type="ECO:0000313" key="3">
    <source>
        <dbReference type="EMBL" id="AOW05334.1"/>
    </source>
</evidence>
<evidence type="ECO:0000313" key="4">
    <source>
        <dbReference type="Proteomes" id="UP000182444"/>
    </source>
</evidence>
<sequence length="581" mass="62968">MSESNSSHDKDLLNRDILIHHVFPLLSPEDIKNVSLTNKQLHEAANSPSVWHDLYLKTFGENPLTTHKWPEMYQVRSRSGLFTWGQNGRGKLGLNEAHVPSDHKTLRGICRPTQVSGLGSLVVSDISAGGWGFLLLDIEGHVYGIGSISDRGRAPYVPGRVTNNPNTYPFRNPRGAGLFGGRGPFPFRVGGLIRPDIPPVTNNDAQPTPPPQPGSGPAPPATTGMYGGDNSDPQTDAPPLGHGIGPAVPPRTTAESDAIMTASRDAAQNDKKTNEGPSEEDVRKHWLLKFPDDKHPKVVAISAGRSRALALDEENNIWQWDKTFYDQAARLEFSFGDKRILKITGGWEKAAAVVEDVGLVVWDGISLTNVAAVRPVEHETVPNTKLTGDGEIVDVAVGRDAIVYLDRKGDAYTIDIHKLASGPVRLDGFMNKLKLSDWKVDAKFTKLTGNLTHFIFISDRDDVYLTPPDTTLTAGTEPSIIPELQKKGCISVAAGDRHFLALMKGGKILSWGCESQGCGDLGLGQAQELIKNDGASERGMDLVLSKPTQIRMEGHALAIAAGGWQSAAIITTDDIEHDEKQ</sequence>
<dbReference type="EMBL" id="CP017557">
    <property type="protein sequence ID" value="AOW05334.1"/>
    <property type="molecule type" value="Genomic_DNA"/>
</dbReference>
<dbReference type="RefSeq" id="XP_503871.2">
    <property type="nucleotide sequence ID" value="XM_503871.3"/>
</dbReference>
<dbReference type="InterPro" id="IPR036047">
    <property type="entry name" value="F-box-like_dom_sf"/>
</dbReference>
<organism evidence="3 4">
    <name type="scientific">Yarrowia lipolytica</name>
    <name type="common">Candida lipolytica</name>
    <dbReference type="NCBI Taxonomy" id="4952"/>
    <lineage>
        <taxon>Eukaryota</taxon>
        <taxon>Fungi</taxon>
        <taxon>Dikarya</taxon>
        <taxon>Ascomycota</taxon>
        <taxon>Saccharomycotina</taxon>
        <taxon>Dipodascomycetes</taxon>
        <taxon>Dipodascales</taxon>
        <taxon>Dipodascales incertae sedis</taxon>
        <taxon>Yarrowia</taxon>
    </lineage>
</organism>
<dbReference type="VEuPathDB" id="FungiDB:YALI1_E15583g"/>
<dbReference type="OrthoDB" id="61110at2759"/>
<protein>
    <recommendedName>
        <fullName evidence="2">F-box domain-containing protein</fullName>
    </recommendedName>
</protein>
<gene>
    <name evidence="3" type="ORF">YALI1_E15583g</name>
</gene>